<gene>
    <name evidence="2" type="ORF">L288_08210</name>
</gene>
<dbReference type="EMBL" id="ATHO01000070">
    <property type="protein sequence ID" value="EQB08326.1"/>
    <property type="molecule type" value="Genomic_DNA"/>
</dbReference>
<protein>
    <recommendedName>
        <fullName evidence="1">Putative auto-transporter adhesin head GIN domain-containing protein</fullName>
    </recommendedName>
</protein>
<comment type="caution">
    <text evidence="2">The sequence shown here is derived from an EMBL/GenBank/DDBJ whole genome shotgun (WGS) entry which is preliminary data.</text>
</comment>
<dbReference type="AlphaFoldDB" id="T0GWK4"/>
<dbReference type="Proteomes" id="UP000015525">
    <property type="component" value="Unassembled WGS sequence"/>
</dbReference>
<dbReference type="InterPro" id="IPR021255">
    <property type="entry name" value="DUF2807"/>
</dbReference>
<dbReference type="Gene3D" id="2.160.20.120">
    <property type="match status" value="1"/>
</dbReference>
<reference evidence="2 3" key="1">
    <citation type="journal article" date="2013" name="Genome Announc.">
        <title>Draft Genome Sequence of Sphingobium quisquiliarum Strain P25T, a Novel Hexachlorocyclohexane (HCH)-Degrading Bacterium Isolated from an HCH Dumpsite.</title>
        <authorList>
            <person name="Kumar Singh A."/>
            <person name="Sangwan N."/>
            <person name="Sharma A."/>
            <person name="Gupta V."/>
            <person name="Khurana J.P."/>
            <person name="Lal R."/>
        </authorList>
    </citation>
    <scope>NUCLEOTIDE SEQUENCE [LARGE SCALE GENOMIC DNA]</scope>
    <source>
        <strain evidence="2 3">P25</strain>
    </source>
</reference>
<evidence type="ECO:0000259" key="1">
    <source>
        <dbReference type="Pfam" id="PF10988"/>
    </source>
</evidence>
<dbReference type="Pfam" id="PF10988">
    <property type="entry name" value="DUF2807"/>
    <property type="match status" value="1"/>
</dbReference>
<proteinExistence type="predicted"/>
<name>T0GWK4_9SPHN</name>
<sequence length="287" mass="29241">MIDQPPIAPDMILPQRLRRTKGLEAATCPCSASRGSYQSELKGLSGRSNGLVRIARLSRNWFAFCAILLLSHPAAAATRGYTITSFSAIRVDAPVEVIVTTGAGASARIEGDQSLIDRLRIDVSGRLLTVSLDRSPSGDKGGGRATLRLSTGDLSRIVLTGGGSVSVSRIRGGRGDIILGGNGDISVAAIDVDQLNLGLAGAGRVTLAGRAGMATVRVNGPGAVAAEELHVRQATVGNDGPGNIALTADVTAKVTASGSGDVTVLGKAACQVENRGTGRISCGGKAY</sequence>
<keyword evidence="3" id="KW-1185">Reference proteome</keyword>
<organism evidence="2 3">
    <name type="scientific">Sphingobium quisquiliarum P25</name>
    <dbReference type="NCBI Taxonomy" id="1329909"/>
    <lineage>
        <taxon>Bacteria</taxon>
        <taxon>Pseudomonadati</taxon>
        <taxon>Pseudomonadota</taxon>
        <taxon>Alphaproteobacteria</taxon>
        <taxon>Sphingomonadales</taxon>
        <taxon>Sphingomonadaceae</taxon>
        <taxon>Sphingobium</taxon>
    </lineage>
</organism>
<evidence type="ECO:0000313" key="3">
    <source>
        <dbReference type="Proteomes" id="UP000015525"/>
    </source>
</evidence>
<dbReference type="PATRIC" id="fig|1329909.3.peg.1587"/>
<feature type="domain" description="Putative auto-transporter adhesin head GIN" evidence="1">
    <location>
        <begin position="86"/>
        <end position="267"/>
    </location>
</feature>
<accession>T0GWK4</accession>
<evidence type="ECO:0000313" key="2">
    <source>
        <dbReference type="EMBL" id="EQB08326.1"/>
    </source>
</evidence>